<sequence length="170" mass="19743">LFYFCSYYRLSELPRYFTSKHHRYILTSEPSHVYPSRPQHQFTNLGSPSSSFILSPNSSQLDLISQNQRKHLYRPSSVMRAFVGQPPRICPSCETLIPNTSFTDQLGHCRTCIDGNSRLMNIGTIKFGCNVSVLLYKSFKFQRLIASTDLALFWTHYNRCLKQMDTINSW</sequence>
<proteinExistence type="predicted"/>
<protein>
    <submittedName>
        <fullName evidence="1">Nuclear receptor domain-containing protein</fullName>
    </submittedName>
</protein>
<organism evidence="1">
    <name type="scientific">Schistosoma curassoni</name>
    <dbReference type="NCBI Taxonomy" id="6186"/>
    <lineage>
        <taxon>Eukaryota</taxon>
        <taxon>Metazoa</taxon>
        <taxon>Spiralia</taxon>
        <taxon>Lophotrochozoa</taxon>
        <taxon>Platyhelminthes</taxon>
        <taxon>Trematoda</taxon>
        <taxon>Digenea</taxon>
        <taxon>Strigeidida</taxon>
        <taxon>Schistosomatoidea</taxon>
        <taxon>Schistosomatidae</taxon>
        <taxon>Schistosoma</taxon>
    </lineage>
</organism>
<reference evidence="1" key="1">
    <citation type="submission" date="2016-06" db="UniProtKB">
        <authorList>
            <consortium name="WormBaseParasite"/>
        </authorList>
    </citation>
    <scope>IDENTIFICATION</scope>
</reference>
<evidence type="ECO:0000313" key="1">
    <source>
        <dbReference type="WBParaSite" id="SCUD_0000742101-mRNA-1"/>
    </source>
</evidence>
<dbReference type="AlphaFoldDB" id="A0A183JXH4"/>
<name>A0A183JXH4_9TREM</name>
<dbReference type="STRING" id="6186.A0A183JXH4"/>
<accession>A0A183JXH4</accession>
<dbReference type="WBParaSite" id="SCUD_0000742101-mRNA-1">
    <property type="protein sequence ID" value="SCUD_0000742101-mRNA-1"/>
    <property type="gene ID" value="SCUD_0000742101"/>
</dbReference>